<keyword evidence="3" id="KW-1185">Reference proteome</keyword>
<dbReference type="InterPro" id="IPR000182">
    <property type="entry name" value="GNAT_dom"/>
</dbReference>
<dbReference type="Proteomes" id="UP000295793">
    <property type="component" value="Unassembled WGS sequence"/>
</dbReference>
<dbReference type="GO" id="GO:0016747">
    <property type="term" value="F:acyltransferase activity, transferring groups other than amino-acyl groups"/>
    <property type="evidence" value="ECO:0007669"/>
    <property type="project" value="InterPro"/>
</dbReference>
<dbReference type="Pfam" id="PF00583">
    <property type="entry name" value="Acetyltransf_1"/>
    <property type="match status" value="1"/>
</dbReference>
<dbReference type="InterPro" id="IPR051531">
    <property type="entry name" value="N-acetyltransferase"/>
</dbReference>
<evidence type="ECO:0000313" key="2">
    <source>
        <dbReference type="EMBL" id="TCS41605.1"/>
    </source>
</evidence>
<keyword evidence="2" id="KW-0808">Transferase</keyword>
<dbReference type="SUPFAM" id="SSF55729">
    <property type="entry name" value="Acyl-CoA N-acyltransferases (Nat)"/>
    <property type="match status" value="1"/>
</dbReference>
<accession>A0A4R3I6A6</accession>
<evidence type="ECO:0000259" key="1">
    <source>
        <dbReference type="PROSITE" id="PS51186"/>
    </source>
</evidence>
<comment type="caution">
    <text evidence="2">The sequence shown here is derived from an EMBL/GenBank/DDBJ whole genome shotgun (WGS) entry which is preliminary data.</text>
</comment>
<dbReference type="CDD" id="cd04301">
    <property type="entry name" value="NAT_SF"/>
    <property type="match status" value="1"/>
</dbReference>
<protein>
    <submittedName>
        <fullName evidence="2">Putative acetyltransferase</fullName>
    </submittedName>
</protein>
<dbReference type="PANTHER" id="PTHR43792">
    <property type="entry name" value="GNAT FAMILY, PUTATIVE (AFU_ORTHOLOGUE AFUA_3G00765)-RELATED-RELATED"/>
    <property type="match status" value="1"/>
</dbReference>
<dbReference type="EMBL" id="SLZR01000005">
    <property type="protein sequence ID" value="TCS41605.1"/>
    <property type="molecule type" value="Genomic_DNA"/>
</dbReference>
<organism evidence="2 3">
    <name type="scientific">Reinekea marinisedimentorum</name>
    <dbReference type="NCBI Taxonomy" id="230495"/>
    <lineage>
        <taxon>Bacteria</taxon>
        <taxon>Pseudomonadati</taxon>
        <taxon>Pseudomonadota</taxon>
        <taxon>Gammaproteobacteria</taxon>
        <taxon>Oceanospirillales</taxon>
        <taxon>Saccharospirillaceae</taxon>
        <taxon>Reinekea</taxon>
    </lineage>
</organism>
<dbReference type="InterPro" id="IPR016181">
    <property type="entry name" value="Acyl_CoA_acyltransferase"/>
</dbReference>
<evidence type="ECO:0000313" key="3">
    <source>
        <dbReference type="Proteomes" id="UP000295793"/>
    </source>
</evidence>
<feature type="domain" description="N-acetyltransferase" evidence="1">
    <location>
        <begin position="3"/>
        <end position="163"/>
    </location>
</feature>
<sequence length="165" mass="18463">MVIKVRRAEPADAQAIKEIYEHPNAYSGTLQLPHPSVELWEKRISNVPDNVYSYVAMLDDQIVGNLGMEVCVNPRRRHVASFGMGVRDDAAGKGVGSALLKTAIDLADNWLNLKRLEITAYTDNERAICLYKKFGFIVEGESEAFAFRNGKYVSAYHMARIVKDA</sequence>
<dbReference type="Gene3D" id="3.40.630.30">
    <property type="match status" value="1"/>
</dbReference>
<proteinExistence type="predicted"/>
<dbReference type="PROSITE" id="PS51186">
    <property type="entry name" value="GNAT"/>
    <property type="match status" value="1"/>
</dbReference>
<dbReference type="AlphaFoldDB" id="A0A4R3I6A6"/>
<dbReference type="OrthoDB" id="9775804at2"/>
<reference evidence="2 3" key="1">
    <citation type="submission" date="2019-03" db="EMBL/GenBank/DDBJ databases">
        <title>Genomic Encyclopedia of Archaeal and Bacterial Type Strains, Phase II (KMG-II): from individual species to whole genera.</title>
        <authorList>
            <person name="Goeker M."/>
        </authorList>
    </citation>
    <scope>NUCLEOTIDE SEQUENCE [LARGE SCALE GENOMIC DNA]</scope>
    <source>
        <strain evidence="2 3">DSM 15388</strain>
    </source>
</reference>
<name>A0A4R3I6A6_9GAMM</name>
<dbReference type="RefSeq" id="WP_132700992.1">
    <property type="nucleotide sequence ID" value="NZ_SLZR01000005.1"/>
</dbReference>
<gene>
    <name evidence="2" type="ORF">BCF53_10531</name>
</gene>